<name>A0A518BXN1_9BACT</name>
<evidence type="ECO:0000313" key="3">
    <source>
        <dbReference type="Proteomes" id="UP000320386"/>
    </source>
</evidence>
<accession>A0A518BXN1</accession>
<dbReference type="RefSeq" id="WP_145445935.1">
    <property type="nucleotide sequence ID" value="NZ_CP036280.1"/>
</dbReference>
<dbReference type="AlphaFoldDB" id="A0A518BXN1"/>
<evidence type="ECO:0000313" key="2">
    <source>
        <dbReference type="EMBL" id="QDU71730.1"/>
    </source>
</evidence>
<dbReference type="OrthoDB" id="118663at2"/>
<organism evidence="2 3">
    <name type="scientific">Mucisphaera calidilacus</name>
    <dbReference type="NCBI Taxonomy" id="2527982"/>
    <lineage>
        <taxon>Bacteria</taxon>
        <taxon>Pseudomonadati</taxon>
        <taxon>Planctomycetota</taxon>
        <taxon>Phycisphaerae</taxon>
        <taxon>Phycisphaerales</taxon>
        <taxon>Phycisphaeraceae</taxon>
        <taxon>Mucisphaera</taxon>
    </lineage>
</organism>
<dbReference type="EMBL" id="CP036280">
    <property type="protein sequence ID" value="QDU71730.1"/>
    <property type="molecule type" value="Genomic_DNA"/>
</dbReference>
<dbReference type="KEGG" id="mcad:Pan265_15830"/>
<reference evidence="2 3" key="1">
    <citation type="submission" date="2019-02" db="EMBL/GenBank/DDBJ databases">
        <title>Deep-cultivation of Planctomycetes and their phenomic and genomic characterization uncovers novel biology.</title>
        <authorList>
            <person name="Wiegand S."/>
            <person name="Jogler M."/>
            <person name="Boedeker C."/>
            <person name="Pinto D."/>
            <person name="Vollmers J."/>
            <person name="Rivas-Marin E."/>
            <person name="Kohn T."/>
            <person name="Peeters S.H."/>
            <person name="Heuer A."/>
            <person name="Rast P."/>
            <person name="Oberbeckmann S."/>
            <person name="Bunk B."/>
            <person name="Jeske O."/>
            <person name="Meyerdierks A."/>
            <person name="Storesund J.E."/>
            <person name="Kallscheuer N."/>
            <person name="Luecker S."/>
            <person name="Lage O.M."/>
            <person name="Pohl T."/>
            <person name="Merkel B.J."/>
            <person name="Hornburger P."/>
            <person name="Mueller R.-W."/>
            <person name="Bruemmer F."/>
            <person name="Labrenz M."/>
            <person name="Spormann A.M."/>
            <person name="Op den Camp H."/>
            <person name="Overmann J."/>
            <person name="Amann R."/>
            <person name="Jetten M.S.M."/>
            <person name="Mascher T."/>
            <person name="Medema M.H."/>
            <person name="Devos D.P."/>
            <person name="Kaster A.-K."/>
            <person name="Ovreas L."/>
            <person name="Rohde M."/>
            <person name="Galperin M.Y."/>
            <person name="Jogler C."/>
        </authorList>
    </citation>
    <scope>NUCLEOTIDE SEQUENCE [LARGE SCALE GENOMIC DNA]</scope>
    <source>
        <strain evidence="2 3">Pan265</strain>
    </source>
</reference>
<keyword evidence="3" id="KW-1185">Reference proteome</keyword>
<protein>
    <submittedName>
        <fullName evidence="2">Uncharacterized protein</fullName>
    </submittedName>
</protein>
<gene>
    <name evidence="2" type="ORF">Pan265_15830</name>
</gene>
<feature type="region of interest" description="Disordered" evidence="1">
    <location>
        <begin position="1"/>
        <end position="21"/>
    </location>
</feature>
<evidence type="ECO:0000256" key="1">
    <source>
        <dbReference type="SAM" id="MobiDB-lite"/>
    </source>
</evidence>
<proteinExistence type="predicted"/>
<sequence length="131" mass="14583">MTKEPTPPENPGLQGTAFRPTTDAERADAIDQAFDYRGDVTLTLLGGKTVEGYLFDRVRDDRRCRVMAEDGSLTAVAYDDITEVVFTGRDPATGRSWENWMRIYAERKQAGLEASLDEHGRPVDVREDSAG</sequence>
<dbReference type="Proteomes" id="UP000320386">
    <property type="component" value="Chromosome"/>
</dbReference>
<feature type="compositionally biased region" description="Pro residues" evidence="1">
    <location>
        <begin position="1"/>
        <end position="10"/>
    </location>
</feature>